<dbReference type="HOGENOM" id="CLU_1496489_0_0_1"/>
<dbReference type="OMA" id="WSHILNC"/>
<dbReference type="GeneID" id="13281271"/>
<proteinExistence type="predicted"/>
<dbReference type="InParanoid" id="E4ZWA6"/>
<dbReference type="VEuPathDB" id="FungiDB:LEMA_P030340.1"/>
<reference evidence="2" key="1">
    <citation type="journal article" date="2011" name="Nat. Commun.">
        <title>Effector diversification within compartments of the Leptosphaeria maculans genome affected by Repeat-Induced Point mutations.</title>
        <authorList>
            <person name="Rouxel T."/>
            <person name="Grandaubert J."/>
            <person name="Hane J.K."/>
            <person name="Hoede C."/>
            <person name="van de Wouw A.P."/>
            <person name="Couloux A."/>
            <person name="Dominguez V."/>
            <person name="Anthouard V."/>
            <person name="Bally P."/>
            <person name="Bourras S."/>
            <person name="Cozijnsen A.J."/>
            <person name="Ciuffetti L.M."/>
            <person name="Degrave A."/>
            <person name="Dilmaghani A."/>
            <person name="Duret L."/>
            <person name="Fudal I."/>
            <person name="Goodwin S.B."/>
            <person name="Gout L."/>
            <person name="Glaser N."/>
            <person name="Linglin J."/>
            <person name="Kema G.H.J."/>
            <person name="Lapalu N."/>
            <person name="Lawrence C.B."/>
            <person name="May K."/>
            <person name="Meyer M."/>
            <person name="Ollivier B."/>
            <person name="Poulain J."/>
            <person name="Schoch C.L."/>
            <person name="Simon A."/>
            <person name="Spatafora J.W."/>
            <person name="Stachowiak A."/>
            <person name="Turgeon B.G."/>
            <person name="Tyler B.M."/>
            <person name="Vincent D."/>
            <person name="Weissenbach J."/>
            <person name="Amselem J."/>
            <person name="Quesneville H."/>
            <person name="Oliver R.P."/>
            <person name="Wincker P."/>
            <person name="Balesdent M.-H."/>
            <person name="Howlett B.J."/>
        </authorList>
    </citation>
    <scope>NUCLEOTIDE SEQUENCE [LARGE SCALE GENOMIC DNA]</scope>
    <source>
        <strain evidence="2">JN3 / isolate v23.1.3 / race Av1-4-5-6-7-8</strain>
    </source>
</reference>
<organism evidence="2">
    <name type="scientific">Leptosphaeria maculans (strain JN3 / isolate v23.1.3 / race Av1-4-5-6-7-8)</name>
    <name type="common">Blackleg fungus</name>
    <name type="synonym">Phoma lingam</name>
    <dbReference type="NCBI Taxonomy" id="985895"/>
    <lineage>
        <taxon>Eukaryota</taxon>
        <taxon>Fungi</taxon>
        <taxon>Dikarya</taxon>
        <taxon>Ascomycota</taxon>
        <taxon>Pezizomycotina</taxon>
        <taxon>Dothideomycetes</taxon>
        <taxon>Pleosporomycetidae</taxon>
        <taxon>Pleosporales</taxon>
        <taxon>Pleosporineae</taxon>
        <taxon>Leptosphaeriaceae</taxon>
        <taxon>Plenodomus</taxon>
        <taxon>Plenodomus lingam/Leptosphaeria maculans species complex</taxon>
    </lineage>
</organism>
<dbReference type="EMBL" id="FP929127">
    <property type="protein sequence ID" value="CBX95882.1"/>
    <property type="molecule type" value="Genomic_DNA"/>
</dbReference>
<sequence>MPRRSTLADKVELDVLLKAAMIDYEDRRYFPLTAATVHDLSPFWKGSKPVSEVGIFNRIMIDKEVNAIHADHVVAALKRIGEHCHHLVILAPIQTSELGNVFAREEGNIYPGNDWDHLLRFFPALTHLVFIHPKHIPFGLSINSLDSLRAAVARRQAVRAFKEVSIRVPSALLAATAHSG</sequence>
<dbReference type="AlphaFoldDB" id="E4ZWA6"/>
<protein>
    <submittedName>
        <fullName evidence="1">Uncharacterized protein</fullName>
    </submittedName>
</protein>
<name>E4ZWA6_LEPMJ</name>
<dbReference type="OrthoDB" id="3776715at2759"/>
<gene>
    <name evidence="1" type="ORF">LEMA_P030340.1</name>
</gene>
<evidence type="ECO:0000313" key="2">
    <source>
        <dbReference type="Proteomes" id="UP000002668"/>
    </source>
</evidence>
<accession>E4ZWA6</accession>
<dbReference type="Proteomes" id="UP000002668">
    <property type="component" value="Genome"/>
</dbReference>
<evidence type="ECO:0000313" key="1">
    <source>
        <dbReference type="EMBL" id="CBX95882.1"/>
    </source>
</evidence>
<keyword evidence="2" id="KW-1185">Reference proteome</keyword>